<dbReference type="PANTHER" id="PTHR44167">
    <property type="entry name" value="OVARIAN-SPECIFIC SERINE/THREONINE-PROTEIN KINASE LOK-RELATED"/>
    <property type="match status" value="1"/>
</dbReference>
<dbReference type="OrthoDB" id="4062651at2759"/>
<keyword evidence="1 3" id="KW-0547">Nucleotide-binding</keyword>
<dbReference type="PROSITE" id="PS00108">
    <property type="entry name" value="PROTEIN_KINASE_ST"/>
    <property type="match status" value="1"/>
</dbReference>
<organism evidence="6 7">
    <name type="scientific">Ectocarpus siliculosus</name>
    <name type="common">Brown alga</name>
    <name type="synonym">Conferva siliculosa</name>
    <dbReference type="NCBI Taxonomy" id="2880"/>
    <lineage>
        <taxon>Eukaryota</taxon>
        <taxon>Sar</taxon>
        <taxon>Stramenopiles</taxon>
        <taxon>Ochrophyta</taxon>
        <taxon>PX clade</taxon>
        <taxon>Phaeophyceae</taxon>
        <taxon>Ectocarpales</taxon>
        <taxon>Ectocarpaceae</taxon>
        <taxon>Ectocarpus</taxon>
    </lineage>
</organism>
<feature type="binding site" evidence="3">
    <location>
        <position position="257"/>
    </location>
    <ligand>
        <name>ATP</name>
        <dbReference type="ChEBI" id="CHEBI:30616"/>
    </ligand>
</feature>
<evidence type="ECO:0000256" key="4">
    <source>
        <dbReference type="SAM" id="MobiDB-lite"/>
    </source>
</evidence>
<feature type="compositionally biased region" description="Basic and acidic residues" evidence="4">
    <location>
        <begin position="30"/>
        <end position="46"/>
    </location>
</feature>
<dbReference type="PROSITE" id="PS50011">
    <property type="entry name" value="PROTEIN_KINASE_DOM"/>
    <property type="match status" value="1"/>
</dbReference>
<dbReference type="Proteomes" id="UP000002630">
    <property type="component" value="Linkage Group LG04"/>
</dbReference>
<dbReference type="SUPFAM" id="SSF56112">
    <property type="entry name" value="Protein kinase-like (PK-like)"/>
    <property type="match status" value="1"/>
</dbReference>
<feature type="region of interest" description="Disordered" evidence="4">
    <location>
        <begin position="676"/>
        <end position="722"/>
    </location>
</feature>
<dbReference type="SMART" id="SM00220">
    <property type="entry name" value="S_TKc"/>
    <property type="match status" value="1"/>
</dbReference>
<accession>D7FX33</accession>
<evidence type="ECO:0000313" key="6">
    <source>
        <dbReference type="EMBL" id="CBJ26366.1"/>
    </source>
</evidence>
<gene>
    <name evidence="6" type="primary">PK</name>
    <name evidence="6" type="ORF">Esi_0032_0077</name>
</gene>
<dbReference type="InterPro" id="IPR008271">
    <property type="entry name" value="Ser/Thr_kinase_AS"/>
</dbReference>
<name>D7FX33_ECTSI</name>
<keyword evidence="2 3" id="KW-0067">ATP-binding</keyword>
<reference evidence="6 7" key="1">
    <citation type="journal article" date="2010" name="Nature">
        <title>The Ectocarpus genome and the independent evolution of multicellularity in brown algae.</title>
        <authorList>
            <person name="Cock J.M."/>
            <person name="Sterck L."/>
            <person name="Rouze P."/>
            <person name="Scornet D."/>
            <person name="Allen A.E."/>
            <person name="Amoutzias G."/>
            <person name="Anthouard V."/>
            <person name="Artiguenave F."/>
            <person name="Aury J.M."/>
            <person name="Badger J.H."/>
            <person name="Beszteri B."/>
            <person name="Billiau K."/>
            <person name="Bonnet E."/>
            <person name="Bothwell J.H."/>
            <person name="Bowler C."/>
            <person name="Boyen C."/>
            <person name="Brownlee C."/>
            <person name="Carrano C.J."/>
            <person name="Charrier B."/>
            <person name="Cho G.Y."/>
            <person name="Coelho S.M."/>
            <person name="Collen J."/>
            <person name="Corre E."/>
            <person name="Da Silva C."/>
            <person name="Delage L."/>
            <person name="Delaroque N."/>
            <person name="Dittami S.M."/>
            <person name="Doulbeau S."/>
            <person name="Elias M."/>
            <person name="Farnham G."/>
            <person name="Gachon C.M."/>
            <person name="Gschloessl B."/>
            <person name="Heesch S."/>
            <person name="Jabbari K."/>
            <person name="Jubin C."/>
            <person name="Kawai H."/>
            <person name="Kimura K."/>
            <person name="Kloareg B."/>
            <person name="Kupper F.C."/>
            <person name="Lang D."/>
            <person name="Le Bail A."/>
            <person name="Leblanc C."/>
            <person name="Lerouge P."/>
            <person name="Lohr M."/>
            <person name="Lopez P.J."/>
            <person name="Martens C."/>
            <person name="Maumus F."/>
            <person name="Michel G."/>
            <person name="Miranda-Saavedra D."/>
            <person name="Morales J."/>
            <person name="Moreau H."/>
            <person name="Motomura T."/>
            <person name="Nagasato C."/>
            <person name="Napoli C.A."/>
            <person name="Nelson D.R."/>
            <person name="Nyvall-Collen P."/>
            <person name="Peters A.F."/>
            <person name="Pommier C."/>
            <person name="Potin P."/>
            <person name="Poulain J."/>
            <person name="Quesneville H."/>
            <person name="Read B."/>
            <person name="Rensing S.A."/>
            <person name="Ritter A."/>
            <person name="Rousvoal S."/>
            <person name="Samanta M."/>
            <person name="Samson G."/>
            <person name="Schroeder D.C."/>
            <person name="Segurens B."/>
            <person name="Strittmatter M."/>
            <person name="Tonon T."/>
            <person name="Tregear J.W."/>
            <person name="Valentin K."/>
            <person name="von Dassow P."/>
            <person name="Yamagishi T."/>
            <person name="Van de Peer Y."/>
            <person name="Wincker P."/>
        </authorList>
    </citation>
    <scope>NUCLEOTIDE SEQUENCE [LARGE SCALE GENOMIC DNA]</scope>
    <source>
        <strain evidence="7">Ec32 / CCAP1310/4</strain>
    </source>
</reference>
<proteinExistence type="predicted"/>
<dbReference type="Gene3D" id="3.30.200.20">
    <property type="entry name" value="Phosphorylase Kinase, domain 1"/>
    <property type="match status" value="1"/>
</dbReference>
<dbReference type="EMBL" id="FN648509">
    <property type="protein sequence ID" value="CBJ26366.1"/>
    <property type="molecule type" value="Genomic_DNA"/>
</dbReference>
<evidence type="ECO:0000313" key="7">
    <source>
        <dbReference type="Proteomes" id="UP000002630"/>
    </source>
</evidence>
<keyword evidence="6" id="KW-0808">Transferase</keyword>
<dbReference type="PROSITE" id="PS00107">
    <property type="entry name" value="PROTEIN_KINASE_ATP"/>
    <property type="match status" value="1"/>
</dbReference>
<dbReference type="AlphaFoldDB" id="D7FX33"/>
<evidence type="ECO:0000256" key="2">
    <source>
        <dbReference type="ARBA" id="ARBA00022840"/>
    </source>
</evidence>
<dbReference type="EMBL" id="FN649729">
    <property type="protein sequence ID" value="CBJ26366.1"/>
    <property type="molecule type" value="Genomic_DNA"/>
</dbReference>
<feature type="region of interest" description="Disordered" evidence="4">
    <location>
        <begin position="1"/>
        <end position="46"/>
    </location>
</feature>
<protein>
    <submittedName>
        <fullName evidence="6">Serine/threonine protein kinase with WD40 repeats</fullName>
    </submittedName>
</protein>
<dbReference type="InterPro" id="IPR017441">
    <property type="entry name" value="Protein_kinase_ATP_BS"/>
</dbReference>
<feature type="domain" description="Protein kinase" evidence="5">
    <location>
        <begin position="228"/>
        <end position="517"/>
    </location>
</feature>
<keyword evidence="6" id="KW-0723">Serine/threonine-protein kinase</keyword>
<dbReference type="InParanoid" id="D7FX33"/>
<dbReference type="GO" id="GO:0005524">
    <property type="term" value="F:ATP binding"/>
    <property type="evidence" value="ECO:0007669"/>
    <property type="project" value="UniProtKB-UniRule"/>
</dbReference>
<dbReference type="InterPro" id="IPR000719">
    <property type="entry name" value="Prot_kinase_dom"/>
</dbReference>
<dbReference type="GO" id="GO:0044773">
    <property type="term" value="P:mitotic DNA damage checkpoint signaling"/>
    <property type="evidence" value="ECO:0007669"/>
    <property type="project" value="TreeGrafter"/>
</dbReference>
<dbReference type="Pfam" id="PF00069">
    <property type="entry name" value="Pkinase"/>
    <property type="match status" value="1"/>
</dbReference>
<feature type="region of interest" description="Disordered" evidence="4">
    <location>
        <begin position="573"/>
        <end position="594"/>
    </location>
</feature>
<sequence>MASSAFPQKWREKLERGQPSGPREVHGRRREALEDGRSEAEARWSGDGERLPCLGCLAKEAELAEAIESLELVQLRSRAAVDRCNEQQAELERREEHTLELQKALEAKKSEVLRIELQISLEETKSEALRLLQVCLQQLQRENAALRAQAAGRASSSAAAGILQSLAAATATATTTAAGGGVGAEQGVVAVPPRSDDLGAAFVRRQLEDACAKAVFAQRALDPERGLLQMADELGAGGHGTVRKAVDPTTGKTFAVKTANDEEGKTCLKHEAKNLIRLGTHEGVVEVMAILDKDNSMAIAMELGQTDLQHAMFDQKRTVVELLTYAAQVADGVDFMHSKGLVHGDLKPDNVLLVKKTDTLTVAKLADLGLSRAVGERKYRGCGTLGNSITPNNFFRAVPADKADDVWALGVLLLSLLLPRGLFSSNFLTSRVLHTAAEREALARSTTSRQRLEIKYGMSFRTANDTSENGFQKRMVRSVLFVTLEQTMRDTACSFLRRMVDPDASERPDIGEVRAWLPSIIQSAERQSRAMATAGRCRRPGAPWNRFLRSPLPTAGRGASPFSWRTRTVWREDTRPEGDDISVPDSWMPSDDGSSLALAVGAATSGQDGVAHDSGPEDASFTISGVSTIDVVGTNSSVDTSQHQGALSSNACSVRLFSGAEGAGASNGLLPLLSGGECSTSGSRQSRGGEGEETVDAEGWSEPVVTGGASVEGIDGNGNEDAGTLSAVDVTLTLTPAVPAMVAEEGPTGGGTFDEDWGVGGESEYLGNGEWGEAAAAAATATGPRQRRRLGIFMKMISEVPAAAATAAATAGAAGASPTMTTPPPIVQESFAFEGVSTLVGQECWVLGREMTVAGGCGAGIDLSETAVASLSQEVFDPEVNMSGQCGDERRRRGRLPCFASFH</sequence>
<dbReference type="InterPro" id="IPR011009">
    <property type="entry name" value="Kinase-like_dom_sf"/>
</dbReference>
<keyword evidence="6" id="KW-0418">Kinase</keyword>
<dbReference type="GO" id="GO:0004674">
    <property type="term" value="F:protein serine/threonine kinase activity"/>
    <property type="evidence" value="ECO:0007669"/>
    <property type="project" value="UniProtKB-KW"/>
</dbReference>
<keyword evidence="7" id="KW-1185">Reference proteome</keyword>
<evidence type="ECO:0000259" key="5">
    <source>
        <dbReference type="PROSITE" id="PS50011"/>
    </source>
</evidence>
<evidence type="ECO:0000256" key="3">
    <source>
        <dbReference type="PROSITE-ProRule" id="PRU10141"/>
    </source>
</evidence>
<dbReference type="GO" id="GO:0005634">
    <property type="term" value="C:nucleus"/>
    <property type="evidence" value="ECO:0007669"/>
    <property type="project" value="TreeGrafter"/>
</dbReference>
<dbReference type="PANTHER" id="PTHR44167:SF24">
    <property type="entry name" value="SERINE_THREONINE-PROTEIN KINASE CHK2"/>
    <property type="match status" value="1"/>
</dbReference>
<evidence type="ECO:0000256" key="1">
    <source>
        <dbReference type="ARBA" id="ARBA00022741"/>
    </source>
</evidence>
<dbReference type="Gene3D" id="1.10.510.10">
    <property type="entry name" value="Transferase(Phosphotransferase) domain 1"/>
    <property type="match status" value="1"/>
</dbReference>